<evidence type="ECO:0000313" key="15">
    <source>
        <dbReference type="Proteomes" id="UP001290462"/>
    </source>
</evidence>
<evidence type="ECO:0000256" key="11">
    <source>
        <dbReference type="HAMAP-Rule" id="MF_01469"/>
    </source>
</evidence>
<dbReference type="InterPro" id="IPR006171">
    <property type="entry name" value="TOPRIM_dom"/>
</dbReference>
<dbReference type="EMBL" id="JAVBVO010000003">
    <property type="protein sequence ID" value="MDZ5759290.1"/>
    <property type="molecule type" value="Genomic_DNA"/>
</dbReference>
<feature type="domain" description="Toprim" evidence="13">
    <location>
        <begin position="5"/>
        <end position="88"/>
    </location>
</feature>
<comment type="function">
    <text evidence="11">Required for correct processing of both the 5' and 3' ends of 5S rRNA precursor. Cleaves both sides of a double-stranded region yielding mature 5S rRNA in one step.</text>
</comment>
<evidence type="ECO:0000256" key="3">
    <source>
        <dbReference type="ARBA" id="ARBA00022552"/>
    </source>
</evidence>
<dbReference type="GO" id="GO:0046872">
    <property type="term" value="F:metal ion binding"/>
    <property type="evidence" value="ECO:0007669"/>
    <property type="project" value="UniProtKB-KW"/>
</dbReference>
<keyword evidence="1 11" id="KW-0963">Cytoplasm</keyword>
<dbReference type="GO" id="GO:0043822">
    <property type="term" value="F:ribonuclease M5 activity"/>
    <property type="evidence" value="ECO:0007669"/>
    <property type="project" value="UniProtKB-UniRule"/>
</dbReference>
<evidence type="ECO:0000256" key="2">
    <source>
        <dbReference type="ARBA" id="ARBA00022517"/>
    </source>
</evidence>
<dbReference type="Proteomes" id="UP001290462">
    <property type="component" value="Unassembled WGS sequence"/>
</dbReference>
<dbReference type="SMART" id="SM00493">
    <property type="entry name" value="TOPRIM"/>
    <property type="match status" value="1"/>
</dbReference>
<comment type="caution">
    <text evidence="14">The sequence shown here is derived from an EMBL/GenBank/DDBJ whole genome shotgun (WGS) entry which is preliminary data.</text>
</comment>
<dbReference type="PROSITE" id="PS50880">
    <property type="entry name" value="TOPRIM"/>
    <property type="match status" value="1"/>
</dbReference>
<dbReference type="FunFam" id="3.40.1360.10:FF:000006">
    <property type="entry name" value="Ribonuclease M5"/>
    <property type="match status" value="1"/>
</dbReference>
<dbReference type="InterPro" id="IPR004466">
    <property type="entry name" value="RNase_M5"/>
</dbReference>
<evidence type="ECO:0000256" key="8">
    <source>
        <dbReference type="ARBA" id="ARBA00022801"/>
    </source>
</evidence>
<sequence length="188" mass="20717">MDKIKEIIVVEGRDDTRRIKEAVVADTLETRGSAIDNSILALIAKAQETRGVIVFTDPDFPGEKIRKTISRAVPGVKHAFLKVADAKPKGKGSLGIEHATPEAIREALGKAYTETISKESLISRELLIDAGLLAGPFAKKRREKLGESLNIGYTNGKQLEKRLQMFQITPEQVIEAMQRILEDENDPA</sequence>
<name>A0AAW9JRD6_CARML</name>
<dbReference type="GO" id="GO:0019843">
    <property type="term" value="F:rRNA binding"/>
    <property type="evidence" value="ECO:0007669"/>
    <property type="project" value="UniProtKB-KW"/>
</dbReference>
<keyword evidence="2 11" id="KW-0690">Ribosome biogenesis</keyword>
<evidence type="ECO:0000256" key="5">
    <source>
        <dbReference type="ARBA" id="ARBA00022723"/>
    </source>
</evidence>
<evidence type="ECO:0000256" key="9">
    <source>
        <dbReference type="ARBA" id="ARBA00022842"/>
    </source>
</evidence>
<dbReference type="InterPro" id="IPR025156">
    <property type="entry name" value="RNase_M5_C"/>
</dbReference>
<keyword evidence="6 11" id="KW-0699">rRNA-binding</keyword>
<dbReference type="Pfam" id="PF13331">
    <property type="entry name" value="DUF4093"/>
    <property type="match status" value="1"/>
</dbReference>
<dbReference type="GO" id="GO:0005737">
    <property type="term" value="C:cytoplasm"/>
    <property type="evidence" value="ECO:0007669"/>
    <property type="project" value="UniProtKB-SubCell"/>
</dbReference>
<comment type="catalytic activity">
    <reaction evidence="11">
        <text>Endonucleolytic cleavage of RNA, removing 21 and 42 nucleotides, respectively, from the 5'- and 3'-termini of a 5S-rRNA precursor.</text>
        <dbReference type="EC" id="3.1.26.8"/>
    </reaction>
</comment>
<evidence type="ECO:0000256" key="10">
    <source>
        <dbReference type="ARBA" id="ARBA00022884"/>
    </source>
</evidence>
<dbReference type="RefSeq" id="WP_010053544.1">
    <property type="nucleotide sequence ID" value="NZ_BJOJ01000045.1"/>
</dbReference>
<dbReference type="Gene3D" id="3.40.1360.10">
    <property type="match status" value="1"/>
</dbReference>
<evidence type="ECO:0000256" key="12">
    <source>
        <dbReference type="NCBIfam" id="TIGR00334"/>
    </source>
</evidence>
<gene>
    <name evidence="11 14" type="primary">rnmV</name>
    <name evidence="14" type="ORF">RAK27_11515</name>
</gene>
<dbReference type="PANTHER" id="PTHR39156">
    <property type="entry name" value="RIBONUCLEASE M5"/>
    <property type="match status" value="1"/>
</dbReference>
<protein>
    <recommendedName>
        <fullName evidence="11 12">Ribonuclease M5</fullName>
        <ecNumber evidence="11 12">3.1.26.8</ecNumber>
    </recommendedName>
    <alternativeName>
        <fullName evidence="11">RNase M5</fullName>
    </alternativeName>
    <alternativeName>
        <fullName evidence="11">Ribosomal RNA terminal maturase M5</fullName>
    </alternativeName>
</protein>
<dbReference type="EC" id="3.1.26.8" evidence="11 12"/>
<dbReference type="SUPFAM" id="SSF110455">
    <property type="entry name" value="Toprim domain"/>
    <property type="match status" value="1"/>
</dbReference>
<keyword evidence="9" id="KW-0460">Magnesium</keyword>
<dbReference type="PANTHER" id="PTHR39156:SF1">
    <property type="entry name" value="RIBONUCLEASE M5"/>
    <property type="match status" value="1"/>
</dbReference>
<keyword evidence="10 11" id="KW-0694">RNA-binding</keyword>
<dbReference type="Pfam" id="PF01751">
    <property type="entry name" value="Toprim"/>
    <property type="match status" value="1"/>
</dbReference>
<dbReference type="GO" id="GO:0006364">
    <property type="term" value="P:rRNA processing"/>
    <property type="evidence" value="ECO:0007669"/>
    <property type="project" value="UniProtKB-UniRule"/>
</dbReference>
<organism evidence="14 15">
    <name type="scientific">Carnobacterium maltaromaticum</name>
    <name type="common">Carnobacterium piscicola</name>
    <dbReference type="NCBI Taxonomy" id="2751"/>
    <lineage>
        <taxon>Bacteria</taxon>
        <taxon>Bacillati</taxon>
        <taxon>Bacillota</taxon>
        <taxon>Bacilli</taxon>
        <taxon>Lactobacillales</taxon>
        <taxon>Carnobacteriaceae</taxon>
        <taxon>Carnobacterium</taxon>
    </lineage>
</organism>
<dbReference type="NCBIfam" id="TIGR00334">
    <property type="entry name" value="5S_RNA_mat_M5"/>
    <property type="match status" value="1"/>
</dbReference>
<dbReference type="InterPro" id="IPR034141">
    <property type="entry name" value="TOPRIM_RNase_M5-like"/>
</dbReference>
<keyword evidence="4 11" id="KW-0540">Nuclease</keyword>
<keyword evidence="7 11" id="KW-0255">Endonuclease</keyword>
<evidence type="ECO:0000256" key="1">
    <source>
        <dbReference type="ARBA" id="ARBA00022490"/>
    </source>
</evidence>
<comment type="similarity">
    <text evidence="11">Belongs to the ribonuclease M5 family.</text>
</comment>
<evidence type="ECO:0000256" key="4">
    <source>
        <dbReference type="ARBA" id="ARBA00022722"/>
    </source>
</evidence>
<comment type="subcellular location">
    <subcellularLocation>
        <location evidence="11">Cytoplasm</location>
    </subcellularLocation>
</comment>
<evidence type="ECO:0000256" key="7">
    <source>
        <dbReference type="ARBA" id="ARBA00022759"/>
    </source>
</evidence>
<accession>A0AAW9JRD6</accession>
<keyword evidence="5" id="KW-0479">Metal-binding</keyword>
<evidence type="ECO:0000256" key="6">
    <source>
        <dbReference type="ARBA" id="ARBA00022730"/>
    </source>
</evidence>
<reference evidence="14" key="1">
    <citation type="submission" date="2023-08" db="EMBL/GenBank/DDBJ databases">
        <title>Genomic characterization of piscicolin 126 produced by Carnobacterium maltaromaticum CM22 strain isolated from salmon (Salmo salar).</title>
        <authorList>
            <person name="Gonzalez-Gragera E."/>
            <person name="Garcia-Lopez J.D."/>
            <person name="Teso-Perez C."/>
            <person name="Gimenez-Hernandez I."/>
            <person name="Peralta-Sanchez J.M."/>
            <person name="Valdivia E."/>
            <person name="Montalban-Lopez M."/>
            <person name="Martin-Platero A.M."/>
            <person name="Banos A."/>
            <person name="Martinez-Bueno M."/>
        </authorList>
    </citation>
    <scope>NUCLEOTIDE SEQUENCE</scope>
    <source>
        <strain evidence="14">CM22</strain>
    </source>
</reference>
<keyword evidence="8 11" id="KW-0378">Hydrolase</keyword>
<evidence type="ECO:0000259" key="13">
    <source>
        <dbReference type="PROSITE" id="PS50880"/>
    </source>
</evidence>
<evidence type="ECO:0000313" key="14">
    <source>
        <dbReference type="EMBL" id="MDZ5759290.1"/>
    </source>
</evidence>
<dbReference type="CDD" id="cd01027">
    <property type="entry name" value="TOPRIM_RNase_M5_like"/>
    <property type="match status" value="1"/>
</dbReference>
<keyword evidence="3 11" id="KW-0698">rRNA processing</keyword>
<proteinExistence type="inferred from homology"/>
<dbReference type="AlphaFoldDB" id="A0AAW9JRD6"/>
<dbReference type="HAMAP" id="MF_01469">
    <property type="entry name" value="RNase_M5"/>
    <property type="match status" value="1"/>
</dbReference>